<feature type="non-terminal residue" evidence="2">
    <location>
        <position position="64"/>
    </location>
</feature>
<feature type="compositionally biased region" description="Gly residues" evidence="1">
    <location>
        <begin position="47"/>
        <end position="57"/>
    </location>
</feature>
<feature type="non-terminal residue" evidence="2">
    <location>
        <position position="1"/>
    </location>
</feature>
<dbReference type="EMBL" id="CADCUH010000164">
    <property type="protein sequence ID" value="CAA9359124.1"/>
    <property type="molecule type" value="Genomic_DNA"/>
</dbReference>
<evidence type="ECO:0000313" key="2">
    <source>
        <dbReference type="EMBL" id="CAA9359124.1"/>
    </source>
</evidence>
<proteinExistence type="predicted"/>
<dbReference type="AlphaFoldDB" id="A0A6J4MG52"/>
<protein>
    <submittedName>
        <fullName evidence="2">Uncharacterized protein</fullName>
    </submittedName>
</protein>
<name>A0A6J4MG52_9ACTN</name>
<sequence>ATHRAVGAARGRARQWLLPALGEHPGAGRAGRAHGVGGTGRGDERQGGVGSGSGGARPAGLRTL</sequence>
<gene>
    <name evidence="2" type="ORF">AVDCRST_MAG36-2500</name>
</gene>
<accession>A0A6J4MG52</accession>
<feature type="region of interest" description="Disordered" evidence="1">
    <location>
        <begin position="19"/>
        <end position="64"/>
    </location>
</feature>
<reference evidence="2" key="1">
    <citation type="submission" date="2020-02" db="EMBL/GenBank/DDBJ databases">
        <authorList>
            <person name="Meier V. D."/>
        </authorList>
    </citation>
    <scope>NUCLEOTIDE SEQUENCE</scope>
    <source>
        <strain evidence="2">AVDCRST_MAG36</strain>
    </source>
</reference>
<organism evidence="2">
    <name type="scientific">uncultured Nocardioidaceae bacterium</name>
    <dbReference type="NCBI Taxonomy" id="253824"/>
    <lineage>
        <taxon>Bacteria</taxon>
        <taxon>Bacillati</taxon>
        <taxon>Actinomycetota</taxon>
        <taxon>Actinomycetes</taxon>
        <taxon>Propionibacteriales</taxon>
        <taxon>Nocardioidaceae</taxon>
        <taxon>environmental samples</taxon>
    </lineage>
</organism>
<evidence type="ECO:0000256" key="1">
    <source>
        <dbReference type="SAM" id="MobiDB-lite"/>
    </source>
</evidence>